<sequence length="220" mass="25269">MQGIVFDFNGTLLSDTAIHEVAWRQYIQSLLNRPITEEEFQQIHGRTNHLIMEKFLNKQLTSNEAERYSEEKEAVYRELLLQEETVELIQGVTEFFDYLQEKNVRMNIATASPKSNVDFYFDFFDLGRWFDLEKIVYNDGTLASKPAPDYYLQAAKNVGITPEEMIVFEDSPIGLQGAANAKAKHVVAVATNGNHDTLQELDAVKVVIDDFMDPRLRELI</sequence>
<dbReference type="InterPro" id="IPR051600">
    <property type="entry name" value="Beta-PGM-like"/>
</dbReference>
<dbReference type="CDD" id="cd07505">
    <property type="entry name" value="HAD_BPGM-like"/>
    <property type="match status" value="1"/>
</dbReference>
<keyword evidence="7" id="KW-1185">Reference proteome</keyword>
<dbReference type="EMBL" id="MAEL01000054">
    <property type="protein sequence ID" value="KAF1301965.1"/>
    <property type="molecule type" value="Genomic_DNA"/>
</dbReference>
<comment type="caution">
    <text evidence="6">The sequence shown here is derived from an EMBL/GenBank/DDBJ whole genome shotgun (WGS) entry which is preliminary data.</text>
</comment>
<dbReference type="InterPro" id="IPR023198">
    <property type="entry name" value="PGP-like_dom2"/>
</dbReference>
<comment type="similarity">
    <text evidence="2">Belongs to the HAD-like hydrolase superfamily. CbbY/CbbZ/Gph/YieH family.</text>
</comment>
<evidence type="ECO:0000256" key="3">
    <source>
        <dbReference type="ARBA" id="ARBA00022723"/>
    </source>
</evidence>
<proteinExistence type="inferred from homology"/>
<keyword evidence="5" id="KW-0119">Carbohydrate metabolism</keyword>
<dbReference type="InterPro" id="IPR006439">
    <property type="entry name" value="HAD-SF_hydro_IA"/>
</dbReference>
<accession>A0ABQ6YWG6</accession>
<keyword evidence="4" id="KW-0460">Magnesium</keyword>
<evidence type="ECO:0000313" key="7">
    <source>
        <dbReference type="Proteomes" id="UP000782705"/>
    </source>
</evidence>
<dbReference type="InterPro" id="IPR023214">
    <property type="entry name" value="HAD_sf"/>
</dbReference>
<gene>
    <name evidence="6" type="ORF">BAU17_00935</name>
</gene>
<dbReference type="SUPFAM" id="SSF56784">
    <property type="entry name" value="HAD-like"/>
    <property type="match status" value="1"/>
</dbReference>
<organism evidence="6 7">
    <name type="scientific">Candidatus Enterococcus willemsii</name>
    <dbReference type="NCBI Taxonomy" id="1857215"/>
    <lineage>
        <taxon>Bacteria</taxon>
        <taxon>Bacillati</taxon>
        <taxon>Bacillota</taxon>
        <taxon>Bacilli</taxon>
        <taxon>Lactobacillales</taxon>
        <taxon>Enterococcaceae</taxon>
        <taxon>Enterococcus</taxon>
    </lineage>
</organism>
<dbReference type="InterPro" id="IPR041492">
    <property type="entry name" value="HAD_2"/>
</dbReference>
<dbReference type="NCBIfam" id="TIGR01509">
    <property type="entry name" value="HAD-SF-IA-v3"/>
    <property type="match status" value="1"/>
</dbReference>
<evidence type="ECO:0008006" key="8">
    <source>
        <dbReference type="Google" id="ProtNLM"/>
    </source>
</evidence>
<comment type="cofactor">
    <cofactor evidence="1">
        <name>Mg(2+)</name>
        <dbReference type="ChEBI" id="CHEBI:18420"/>
    </cofactor>
</comment>
<evidence type="ECO:0000256" key="2">
    <source>
        <dbReference type="ARBA" id="ARBA00006171"/>
    </source>
</evidence>
<dbReference type="RefSeq" id="WP_161902946.1">
    <property type="nucleotide sequence ID" value="NZ_MAEL01000054.1"/>
</dbReference>
<dbReference type="SFLD" id="SFLDS00003">
    <property type="entry name" value="Haloacid_Dehalogenase"/>
    <property type="match status" value="1"/>
</dbReference>
<dbReference type="Proteomes" id="UP000782705">
    <property type="component" value="Unassembled WGS sequence"/>
</dbReference>
<dbReference type="InterPro" id="IPR036412">
    <property type="entry name" value="HAD-like_sf"/>
</dbReference>
<dbReference type="PANTHER" id="PTHR46193:SF18">
    <property type="entry name" value="HEXITOL PHOSPHATASE B"/>
    <property type="match status" value="1"/>
</dbReference>
<dbReference type="Gene3D" id="1.10.150.240">
    <property type="entry name" value="Putative phosphatase, domain 2"/>
    <property type="match status" value="1"/>
</dbReference>
<dbReference type="PANTHER" id="PTHR46193">
    <property type="entry name" value="6-PHOSPHOGLUCONATE PHOSPHATASE"/>
    <property type="match status" value="1"/>
</dbReference>
<dbReference type="Pfam" id="PF13419">
    <property type="entry name" value="HAD_2"/>
    <property type="match status" value="1"/>
</dbReference>
<reference evidence="6 7" key="1">
    <citation type="submission" date="2016-06" db="EMBL/GenBank/DDBJ databases">
        <title>Four novel species of enterococci isolated from chicken manure.</title>
        <authorList>
            <person name="Van Tyne D."/>
        </authorList>
    </citation>
    <scope>NUCLEOTIDE SEQUENCE [LARGE SCALE GENOMIC DNA]</scope>
    <source>
        <strain evidence="6 7">CU12B</strain>
    </source>
</reference>
<protein>
    <recommendedName>
        <fullName evidence="8">HAD superfamily hydrolase</fullName>
    </recommendedName>
</protein>
<evidence type="ECO:0000256" key="1">
    <source>
        <dbReference type="ARBA" id="ARBA00001946"/>
    </source>
</evidence>
<evidence type="ECO:0000313" key="6">
    <source>
        <dbReference type="EMBL" id="KAF1301965.1"/>
    </source>
</evidence>
<evidence type="ECO:0000256" key="5">
    <source>
        <dbReference type="ARBA" id="ARBA00023277"/>
    </source>
</evidence>
<dbReference type="SFLD" id="SFLDG01129">
    <property type="entry name" value="C1.5:_HAD__Beta-PGM__Phosphata"/>
    <property type="match status" value="1"/>
</dbReference>
<dbReference type="Gene3D" id="3.40.50.1000">
    <property type="entry name" value="HAD superfamily/HAD-like"/>
    <property type="match status" value="1"/>
</dbReference>
<keyword evidence="3" id="KW-0479">Metal-binding</keyword>
<name>A0ABQ6YWG6_9ENTE</name>
<evidence type="ECO:0000256" key="4">
    <source>
        <dbReference type="ARBA" id="ARBA00022842"/>
    </source>
</evidence>